<evidence type="ECO:0000256" key="1">
    <source>
        <dbReference type="ARBA" id="ARBA00047974"/>
    </source>
</evidence>
<dbReference type="OrthoDB" id="1724672at2759"/>
<dbReference type="GO" id="GO:0005829">
    <property type="term" value="C:cytosol"/>
    <property type="evidence" value="ECO:0007669"/>
    <property type="project" value="TreeGrafter"/>
</dbReference>
<dbReference type="RefSeq" id="XP_033178973.1">
    <property type="nucleotide sequence ID" value="XM_033323082.1"/>
</dbReference>
<dbReference type="GO" id="GO:0019563">
    <property type="term" value="P:glycerol catabolic process"/>
    <property type="evidence" value="ECO:0007669"/>
    <property type="project" value="TreeGrafter"/>
</dbReference>
<evidence type="ECO:0000313" key="6">
    <source>
        <dbReference type="RefSeq" id="XP_033178973.1"/>
    </source>
</evidence>
<dbReference type="InterPro" id="IPR050861">
    <property type="entry name" value="Dihydroxyacetone_Kinase"/>
</dbReference>
<dbReference type="InterPro" id="IPR004006">
    <property type="entry name" value="DhaK_dom"/>
</dbReference>
<evidence type="ECO:0000313" key="4">
    <source>
        <dbReference type="Proteomes" id="UP000515180"/>
    </source>
</evidence>
<dbReference type="PANTHER" id="PTHR28629">
    <property type="entry name" value="TRIOKINASE/FMN CYCLASE"/>
    <property type="match status" value="1"/>
</dbReference>
<comment type="catalytic activity">
    <reaction evidence="1">
        <text>D-glyceraldehyde + ATP = D-glyceraldehyde 3-phosphate + ADP + H(+)</text>
        <dbReference type="Rhea" id="RHEA:13941"/>
        <dbReference type="ChEBI" id="CHEBI:15378"/>
        <dbReference type="ChEBI" id="CHEBI:17378"/>
        <dbReference type="ChEBI" id="CHEBI:30616"/>
        <dbReference type="ChEBI" id="CHEBI:59776"/>
        <dbReference type="ChEBI" id="CHEBI:456216"/>
        <dbReference type="EC" id="2.7.1.28"/>
    </reaction>
</comment>
<sequence length="141" mass="15863">MFELGDDEIEVGQGIHGEAGYEKMKLKPCSEIVAFMLKRLREALSLKSGDSVAVIINNFGALSQLEQGIVVYDVVKHLLDISTDGIQVKTEYEIHMSTVTDQRTNRELKNSCSVMAVFILNRGWSLISPPSVIYEWKSREK</sequence>
<dbReference type="Proteomes" id="UP000515180">
    <property type="component" value="Unplaced"/>
</dbReference>
<organism evidence="4 6">
    <name type="scientific">Bombus impatiens</name>
    <name type="common">Bumblebee</name>
    <dbReference type="NCBI Taxonomy" id="132113"/>
    <lineage>
        <taxon>Eukaryota</taxon>
        <taxon>Metazoa</taxon>
        <taxon>Ecdysozoa</taxon>
        <taxon>Arthropoda</taxon>
        <taxon>Hexapoda</taxon>
        <taxon>Insecta</taxon>
        <taxon>Pterygota</taxon>
        <taxon>Neoptera</taxon>
        <taxon>Endopterygota</taxon>
        <taxon>Hymenoptera</taxon>
        <taxon>Apocrita</taxon>
        <taxon>Aculeata</taxon>
        <taxon>Apoidea</taxon>
        <taxon>Anthophila</taxon>
        <taxon>Apidae</taxon>
        <taxon>Bombus</taxon>
        <taxon>Pyrobombus</taxon>
    </lineage>
</organism>
<dbReference type="KEGG" id="bim:105681320"/>
<dbReference type="PANTHER" id="PTHR28629:SF4">
    <property type="entry name" value="TRIOKINASE_FMN CYCLASE"/>
    <property type="match status" value="1"/>
</dbReference>
<protein>
    <submittedName>
        <fullName evidence="5 6">PTS-dependent dihydroxyacetone kinase 1, dihydroxyacetone-binding subunit DhaK-like</fullName>
    </submittedName>
</protein>
<reference evidence="5 6" key="1">
    <citation type="submission" date="2025-04" db="UniProtKB">
        <authorList>
            <consortium name="RefSeq"/>
        </authorList>
    </citation>
    <scope>IDENTIFICATION</scope>
</reference>
<evidence type="ECO:0000259" key="3">
    <source>
        <dbReference type="PROSITE" id="PS51481"/>
    </source>
</evidence>
<dbReference type="GeneID" id="105681320"/>
<dbReference type="GO" id="GO:0004371">
    <property type="term" value="F:glycerone kinase activity"/>
    <property type="evidence" value="ECO:0007669"/>
    <property type="project" value="UniProtKB-EC"/>
</dbReference>
<dbReference type="GO" id="GO:0050354">
    <property type="term" value="F:triokinase activity"/>
    <property type="evidence" value="ECO:0007669"/>
    <property type="project" value="UniProtKB-EC"/>
</dbReference>
<dbReference type="SUPFAM" id="SSF82549">
    <property type="entry name" value="DAK1/DegV-like"/>
    <property type="match status" value="1"/>
</dbReference>
<name>A0A6P8LAV9_BOMIM</name>
<dbReference type="Gene3D" id="3.30.1180.20">
    <property type="entry name" value="Dihydroxyacetone kinase, domain 2"/>
    <property type="match status" value="1"/>
</dbReference>
<evidence type="ECO:0000313" key="5">
    <source>
        <dbReference type="RefSeq" id="XP_012245821.1"/>
    </source>
</evidence>
<accession>A0A6P8LAV9</accession>
<dbReference type="RefSeq" id="XP_012245821.1">
    <property type="nucleotide sequence ID" value="XM_012390398.3"/>
</dbReference>
<feature type="domain" description="DhaK" evidence="3">
    <location>
        <begin position="1"/>
        <end position="136"/>
    </location>
</feature>
<comment type="catalytic activity">
    <reaction evidence="2">
        <text>dihydroxyacetone + ATP = dihydroxyacetone phosphate + ADP + H(+)</text>
        <dbReference type="Rhea" id="RHEA:15773"/>
        <dbReference type="ChEBI" id="CHEBI:15378"/>
        <dbReference type="ChEBI" id="CHEBI:16016"/>
        <dbReference type="ChEBI" id="CHEBI:30616"/>
        <dbReference type="ChEBI" id="CHEBI:57642"/>
        <dbReference type="ChEBI" id="CHEBI:456216"/>
        <dbReference type="EC" id="2.7.1.29"/>
    </reaction>
</comment>
<gene>
    <name evidence="5 6" type="primary">LOC105681320</name>
</gene>
<dbReference type="AlphaFoldDB" id="A0A6P8LAV9"/>
<evidence type="ECO:0000256" key="2">
    <source>
        <dbReference type="ARBA" id="ARBA00048898"/>
    </source>
</evidence>
<dbReference type="Pfam" id="PF02733">
    <property type="entry name" value="Dak1"/>
    <property type="match status" value="1"/>
</dbReference>
<proteinExistence type="predicted"/>
<dbReference type="PROSITE" id="PS51481">
    <property type="entry name" value="DHAK"/>
    <property type="match status" value="1"/>
</dbReference>
<keyword evidence="4" id="KW-1185">Reference proteome</keyword>